<reference evidence="1 2" key="1">
    <citation type="submission" date="2010-03" db="EMBL/GenBank/DDBJ databases">
        <title>The genome sequence of Eubacterium siraeum V10Sc8a.</title>
        <authorList>
            <consortium name="metaHIT consortium -- http://www.metahit.eu/"/>
            <person name="Pajon A."/>
            <person name="Turner K."/>
            <person name="Parkhill J."/>
            <person name="Duncan S."/>
            <person name="Flint H."/>
        </authorList>
    </citation>
    <scope>NUCLEOTIDE SEQUENCE [LARGE SCALE GENOMIC DNA]</scope>
    <source>
        <strain evidence="1 2">V10Sc8a</strain>
    </source>
</reference>
<dbReference type="Proteomes" id="UP000007050">
    <property type="component" value="Chromosome"/>
</dbReference>
<dbReference type="EMBL" id="FP929059">
    <property type="protein sequence ID" value="CBL33355.1"/>
    <property type="molecule type" value="Genomic_DNA"/>
</dbReference>
<protein>
    <submittedName>
        <fullName evidence="1">Uncharacterized protein</fullName>
    </submittedName>
</protein>
<dbReference type="AlphaFoldDB" id="D4MHX2"/>
<evidence type="ECO:0000313" key="1">
    <source>
        <dbReference type="EMBL" id="CBL33355.1"/>
    </source>
</evidence>
<dbReference type="KEGG" id="esr:ES1_01580"/>
<dbReference type="HOGENOM" id="CLU_2395336_0_0_9"/>
<dbReference type="BioCyc" id="ESIR717961:G136L-121-MONOMER"/>
<name>D4MHX2_9FIRM</name>
<accession>D4MHX2</accession>
<sequence>MPGVYAQGLCTMQSQPSIHSLSRGKGVFGKDAEIRTRQALHEAKPSECPKGDRDNKSEVNFKNRLFLQSAKFLYRNFYHYFFFTRSMRIRFYG</sequence>
<organism evidence="1 2">
    <name type="scientific">[Eubacterium] siraeum V10Sc8a</name>
    <dbReference type="NCBI Taxonomy" id="717961"/>
    <lineage>
        <taxon>Bacteria</taxon>
        <taxon>Bacillati</taxon>
        <taxon>Bacillota</taxon>
        <taxon>Clostridia</taxon>
        <taxon>Eubacteriales</taxon>
        <taxon>Oscillospiraceae</taxon>
        <taxon>Oscillospiraceae incertae sedis</taxon>
    </lineage>
</organism>
<gene>
    <name evidence="1" type="ORF">ES1_01580</name>
</gene>
<evidence type="ECO:0000313" key="2">
    <source>
        <dbReference type="Proteomes" id="UP000007050"/>
    </source>
</evidence>
<reference evidence="1 2" key="2">
    <citation type="submission" date="2010-03" db="EMBL/GenBank/DDBJ databases">
        <authorList>
            <person name="Pajon A."/>
        </authorList>
    </citation>
    <scope>NUCLEOTIDE SEQUENCE [LARGE SCALE GENOMIC DNA]</scope>
    <source>
        <strain evidence="1 2">V10Sc8a</strain>
    </source>
</reference>
<proteinExistence type="predicted"/>